<evidence type="ECO:0000313" key="2">
    <source>
        <dbReference type="EMBL" id="MTV48837.1"/>
    </source>
</evidence>
<protein>
    <submittedName>
        <fullName evidence="2">Uncharacterized protein</fullName>
    </submittedName>
</protein>
<evidence type="ECO:0000313" key="3">
    <source>
        <dbReference type="Proteomes" id="UP000430670"/>
    </source>
</evidence>
<dbReference type="AlphaFoldDB" id="A0A6I3SJT2"/>
<dbReference type="EMBL" id="WNKU01000006">
    <property type="protein sequence ID" value="MTV48837.1"/>
    <property type="molecule type" value="Genomic_DNA"/>
</dbReference>
<comment type="caution">
    <text evidence="2">The sequence shown here is derived from an EMBL/GenBank/DDBJ whole genome shotgun (WGS) entry which is preliminary data.</text>
</comment>
<accession>A0A6I3SJT2</accession>
<organism evidence="2 3">
    <name type="scientific">Heliobacterium mobile</name>
    <name type="common">Heliobacillus mobilis</name>
    <dbReference type="NCBI Taxonomy" id="28064"/>
    <lineage>
        <taxon>Bacteria</taxon>
        <taxon>Bacillati</taxon>
        <taxon>Bacillota</taxon>
        <taxon>Clostridia</taxon>
        <taxon>Eubacteriales</taxon>
        <taxon>Heliobacteriaceae</taxon>
        <taxon>Heliobacterium</taxon>
    </lineage>
</organism>
<dbReference type="Proteomes" id="UP000430670">
    <property type="component" value="Unassembled WGS sequence"/>
</dbReference>
<gene>
    <name evidence="2" type="ORF">GJ688_07560</name>
</gene>
<name>A0A6I3SJT2_HELMO</name>
<feature type="region of interest" description="Disordered" evidence="1">
    <location>
        <begin position="1"/>
        <end position="27"/>
    </location>
</feature>
<evidence type="ECO:0000256" key="1">
    <source>
        <dbReference type="SAM" id="MobiDB-lite"/>
    </source>
</evidence>
<sequence>MTTKKTFVDETVMEESEDAPSEELDTPVCQASEAEDTNPLMSAQEEFQARLSDFRDCYEQLYRGVQGEEELLRNAIVEWSYRIDKEKSGPLSRYWNQLVQSEGLGSEPNKWNQSPLFMLQRLGETWLALIQEWGVRRDSIENPAPFSIDLLDKYSFLGTAEPNQPVYVLRYAWLFGDRIIEKGELSRKNQSF</sequence>
<feature type="compositionally biased region" description="Acidic residues" evidence="1">
    <location>
        <begin position="11"/>
        <end position="25"/>
    </location>
</feature>
<reference evidence="2 3" key="1">
    <citation type="submission" date="2019-11" db="EMBL/GenBank/DDBJ databases">
        <title>Whole-genome sequence of a the green, strictly anaerobic photosynthetic bacterium Heliobacillus mobilis DSM 6151.</title>
        <authorList>
            <person name="Kyndt J.A."/>
            <person name="Meyer T.E."/>
        </authorList>
    </citation>
    <scope>NUCLEOTIDE SEQUENCE [LARGE SCALE GENOMIC DNA]</scope>
    <source>
        <strain evidence="2 3">DSM 6151</strain>
    </source>
</reference>
<proteinExistence type="predicted"/>
<keyword evidence="3" id="KW-1185">Reference proteome</keyword>